<proteinExistence type="inferred from homology"/>
<keyword evidence="2 3" id="KW-0975">Bacterial flagellum</keyword>
<evidence type="ECO:0000313" key="6">
    <source>
        <dbReference type="EMBL" id="QDQ26171.1"/>
    </source>
</evidence>
<evidence type="ECO:0000256" key="2">
    <source>
        <dbReference type="ARBA" id="ARBA00023143"/>
    </source>
</evidence>
<evidence type="ECO:0000259" key="4">
    <source>
        <dbReference type="Pfam" id="PF00669"/>
    </source>
</evidence>
<gene>
    <name evidence="6" type="ORF">FNU76_07260</name>
</gene>
<evidence type="ECO:0000313" key="7">
    <source>
        <dbReference type="Proteomes" id="UP000317550"/>
    </source>
</evidence>
<dbReference type="GO" id="GO:0009288">
    <property type="term" value="C:bacterial-type flagellum"/>
    <property type="evidence" value="ECO:0007669"/>
    <property type="project" value="UniProtKB-SubCell"/>
</dbReference>
<dbReference type="SUPFAM" id="SSF64518">
    <property type="entry name" value="Phase 1 flagellin"/>
    <property type="match status" value="1"/>
</dbReference>
<sequence length="270" mass="28117">MINTIGNSTVPGAQRDLSATENAKSRLLGQLSSGKRINSAADDPAGSAIVEQFAAQIVGSNQAARNLNDGISLAQTADGALETVQDNTQRIRELTVQAGNSTLSAADRSAIQGEVDTLSRSNSDTLRNANFNGQQLFQGGSQTFQAGPNANDQITVSLNNLNSGAIAGTGSIDLSSTTSATAALDSLDKDIDTLNSNRATLGALNSRFEASIKNLNSQSDNLSAAKSRIGDTDYAAATSRLVQENFRSQAELSVQVQANANSKQVLSLLR</sequence>
<evidence type="ECO:0000256" key="1">
    <source>
        <dbReference type="ARBA" id="ARBA00005709"/>
    </source>
</evidence>
<dbReference type="GO" id="GO:0005198">
    <property type="term" value="F:structural molecule activity"/>
    <property type="evidence" value="ECO:0007669"/>
    <property type="project" value="UniProtKB-UniRule"/>
</dbReference>
<name>A0A516SDE9_9NEIS</name>
<dbReference type="OrthoDB" id="9796789at2"/>
<evidence type="ECO:0000256" key="3">
    <source>
        <dbReference type="RuleBase" id="RU362073"/>
    </source>
</evidence>
<dbReference type="EMBL" id="CP041730">
    <property type="protein sequence ID" value="QDQ26171.1"/>
    <property type="molecule type" value="Genomic_DNA"/>
</dbReference>
<dbReference type="PANTHER" id="PTHR42792:SF2">
    <property type="entry name" value="FLAGELLIN"/>
    <property type="match status" value="1"/>
</dbReference>
<keyword evidence="6" id="KW-0969">Cilium</keyword>
<dbReference type="InterPro" id="IPR001492">
    <property type="entry name" value="Flagellin"/>
</dbReference>
<keyword evidence="7" id="KW-1185">Reference proteome</keyword>
<evidence type="ECO:0000259" key="5">
    <source>
        <dbReference type="Pfam" id="PF00700"/>
    </source>
</evidence>
<dbReference type="InterPro" id="IPR042187">
    <property type="entry name" value="Flagellin_C_sub2"/>
</dbReference>
<dbReference type="GO" id="GO:0005576">
    <property type="term" value="C:extracellular region"/>
    <property type="evidence" value="ECO:0007669"/>
    <property type="project" value="UniProtKB-SubCell"/>
</dbReference>
<dbReference type="KEGG" id="cari:FNU76_07260"/>
<comment type="function">
    <text evidence="3">Flagellin is the subunit protein which polymerizes to form the filaments of bacterial flagella.</text>
</comment>
<dbReference type="Gene3D" id="6.10.10.10">
    <property type="entry name" value="Flagellar export chaperone, C-terminal domain"/>
    <property type="match status" value="1"/>
</dbReference>
<feature type="domain" description="Flagellin N-terminal" evidence="4">
    <location>
        <begin position="13"/>
        <end position="139"/>
    </location>
</feature>
<keyword evidence="6" id="KW-0282">Flagellum</keyword>
<reference evidence="7" key="1">
    <citation type="submission" date="2019-07" db="EMBL/GenBank/DDBJ databases">
        <title>Chitinimonas sp. nov., isolated from Ny-Alesund, arctica soil.</title>
        <authorList>
            <person name="Xu Q."/>
            <person name="Peng F."/>
        </authorList>
    </citation>
    <scope>NUCLEOTIDE SEQUENCE [LARGE SCALE GENOMIC DNA]</scope>
    <source>
        <strain evidence="7">R3-44</strain>
    </source>
</reference>
<dbReference type="PANTHER" id="PTHR42792">
    <property type="entry name" value="FLAGELLIN"/>
    <property type="match status" value="1"/>
</dbReference>
<accession>A0A516SDE9</accession>
<dbReference type="PRINTS" id="PR00207">
    <property type="entry name" value="FLAGELLIN"/>
</dbReference>
<dbReference type="AlphaFoldDB" id="A0A516SDE9"/>
<comment type="subcellular location">
    <subcellularLocation>
        <location evidence="3">Secreted</location>
    </subcellularLocation>
    <subcellularLocation>
        <location evidence="3">Bacterial flagellum</location>
    </subcellularLocation>
</comment>
<dbReference type="Gene3D" id="1.20.1330.10">
    <property type="entry name" value="f41 fragment of flagellin, N-terminal domain"/>
    <property type="match status" value="1"/>
</dbReference>
<dbReference type="RefSeq" id="WP_144277570.1">
    <property type="nucleotide sequence ID" value="NZ_CP041730.1"/>
</dbReference>
<feature type="domain" description="Flagellin C-terminal" evidence="5">
    <location>
        <begin position="185"/>
        <end position="269"/>
    </location>
</feature>
<dbReference type="Pfam" id="PF00700">
    <property type="entry name" value="Flagellin_C"/>
    <property type="match status" value="1"/>
</dbReference>
<protein>
    <recommendedName>
        <fullName evidence="3">Flagellin</fullName>
    </recommendedName>
</protein>
<dbReference type="InterPro" id="IPR001029">
    <property type="entry name" value="Flagellin_N"/>
</dbReference>
<comment type="similarity">
    <text evidence="1 3">Belongs to the bacterial flagellin family.</text>
</comment>
<dbReference type="Pfam" id="PF00669">
    <property type="entry name" value="Flagellin_N"/>
    <property type="match status" value="1"/>
</dbReference>
<keyword evidence="6" id="KW-0966">Cell projection</keyword>
<dbReference type="InterPro" id="IPR046358">
    <property type="entry name" value="Flagellin_C"/>
</dbReference>
<keyword evidence="3" id="KW-0964">Secreted</keyword>
<organism evidence="6 7">
    <name type="scientific">Chitinimonas arctica</name>
    <dbReference type="NCBI Taxonomy" id="2594795"/>
    <lineage>
        <taxon>Bacteria</taxon>
        <taxon>Pseudomonadati</taxon>
        <taxon>Pseudomonadota</taxon>
        <taxon>Betaproteobacteria</taxon>
        <taxon>Neisseriales</taxon>
        <taxon>Chitinibacteraceae</taxon>
        <taxon>Chitinimonas</taxon>
    </lineage>
</organism>
<dbReference type="Proteomes" id="UP000317550">
    <property type="component" value="Chromosome"/>
</dbReference>